<dbReference type="AlphaFoldDB" id="A0A3G9JRI4"/>
<dbReference type="Pfam" id="PF13751">
    <property type="entry name" value="DDE_Tnp_1_6"/>
    <property type="match status" value="1"/>
</dbReference>
<dbReference type="RefSeq" id="WP_125118586.1">
    <property type="nucleotide sequence ID" value="NZ_AP019309.1"/>
</dbReference>
<name>A0A3G9JRI4_9FIRM</name>
<dbReference type="Pfam" id="PF05598">
    <property type="entry name" value="DUF772"/>
    <property type="match status" value="1"/>
</dbReference>
<evidence type="ECO:0000259" key="2">
    <source>
        <dbReference type="Pfam" id="PF13751"/>
    </source>
</evidence>
<dbReference type="KEGG" id="ebm:SG0102_05930"/>
<dbReference type="InParanoid" id="A0A3G9JRI4"/>
<feature type="domain" description="Transposase DDE" evidence="2">
    <location>
        <begin position="396"/>
        <end position="518"/>
    </location>
</feature>
<dbReference type="InterPro" id="IPR025668">
    <property type="entry name" value="Tnp_DDE_dom"/>
</dbReference>
<keyword evidence="4" id="KW-1185">Reference proteome</keyword>
<evidence type="ECO:0000313" key="3">
    <source>
        <dbReference type="EMBL" id="BBH25659.1"/>
    </source>
</evidence>
<proteinExistence type="predicted"/>
<evidence type="ECO:0000313" key="4">
    <source>
        <dbReference type="Proteomes" id="UP000268059"/>
    </source>
</evidence>
<feature type="domain" description="Transposase InsH N-terminal" evidence="1">
    <location>
        <begin position="38"/>
        <end position="119"/>
    </location>
</feature>
<dbReference type="InterPro" id="IPR008490">
    <property type="entry name" value="Transposase_InsH_N"/>
</dbReference>
<sequence>MISYSKNTQTYGITNQLSFLSDVCISFDNDIDEFDVCRTVKSITERMNIYDYIEAPDKNSRTSKYSDLQLFRIVLLSNSDGDYKSTRKTAELCKYNIRYMYVSCGAKPTHMTISRFIKRLKPSVHKLFIDISKTIAKNLDIYFPILTLDGTKFEANANKNTHIWAKATKRYRLQAWKKACKLIIRTNKYFEKHGIDVRYSILKLPDFLYLLAISTKLQQFMLSLGIKPVDGRGHKKSEIQKLYEEYDELALKLFKYTIMFDMLDGRNSCSKTDVDASMLHMKYDYYCHNNTFKPGYNVQFGISYGFISEIFINSDANDLRTYIPVMDRFKEDYGHYPQIAVADAGYCSFDNNKFSLIHSIDFYTKYVGMTEENKRITEKNKYKTIHMKQDDDSYKCPEGYSFEEVGERKETRGVYDRIIKQLENKHCGQCPNKSKCTKAKGNRKISISPELESYKDNIRAKLDTPVGKELMNARRIYSEGTFGILKQDYGYDRVYRRGLSGVEEEITLMAIGFNLRKYTKELKDRAMKKREKLLN</sequence>
<organism evidence="3 4">
    <name type="scientific">Intestinibaculum porci</name>
    <dbReference type="NCBI Taxonomy" id="2487118"/>
    <lineage>
        <taxon>Bacteria</taxon>
        <taxon>Bacillati</taxon>
        <taxon>Bacillota</taxon>
        <taxon>Erysipelotrichia</taxon>
        <taxon>Erysipelotrichales</taxon>
        <taxon>Erysipelotrichaceae</taxon>
        <taxon>Intestinibaculum</taxon>
    </lineage>
</organism>
<evidence type="ECO:0000259" key="1">
    <source>
        <dbReference type="Pfam" id="PF05598"/>
    </source>
</evidence>
<protein>
    <submittedName>
        <fullName evidence="3">Transposase</fullName>
    </submittedName>
</protein>
<gene>
    <name evidence="3" type="ORF">SG0102_05930</name>
</gene>
<accession>A0A3G9JRI4</accession>
<dbReference type="OrthoDB" id="9789070at2"/>
<dbReference type="PANTHER" id="PTHR33408:SF2">
    <property type="entry name" value="TRANSPOSASE DDE DOMAIN-CONTAINING PROTEIN"/>
    <property type="match status" value="1"/>
</dbReference>
<dbReference type="EMBL" id="AP019309">
    <property type="protein sequence ID" value="BBH25659.1"/>
    <property type="molecule type" value="Genomic_DNA"/>
</dbReference>
<reference evidence="3 4" key="1">
    <citation type="submission" date="2018-11" db="EMBL/GenBank/DDBJ databases">
        <title>Novel Erysipelotrichaceae bacterium isolated from small intestine of a swine.</title>
        <authorList>
            <person name="Kim J.S."/>
            <person name="Choe H."/>
            <person name="Lee Y.R."/>
            <person name="Kim K.M."/>
            <person name="Park D.S."/>
        </authorList>
    </citation>
    <scope>NUCLEOTIDE SEQUENCE [LARGE SCALE GENOMIC DNA]</scope>
    <source>
        <strain evidence="3 4">SG0102</strain>
    </source>
</reference>
<dbReference type="PANTHER" id="PTHR33408">
    <property type="entry name" value="TRANSPOSASE"/>
    <property type="match status" value="1"/>
</dbReference>
<dbReference type="Proteomes" id="UP000268059">
    <property type="component" value="Chromosome"/>
</dbReference>